<dbReference type="Proteomes" id="UP000261905">
    <property type="component" value="Unassembled WGS sequence"/>
</dbReference>
<sequence>MHAKEWVIQSPSGEVYKCRNLKKWLRDNEHLYEGTLKQAADGIMKIKYSAQGKRKRKSTQWKGWRLLAWNDE</sequence>
<comment type="caution">
    <text evidence="1">The sequence shown here is derived from an EMBL/GenBank/DDBJ whole genome shotgun (WGS) entry which is preliminary data.</text>
</comment>
<name>A0A371P0D2_9BACL</name>
<organism evidence="1 2">
    <name type="scientific">Paenibacillus paeoniae</name>
    <dbReference type="NCBI Taxonomy" id="2292705"/>
    <lineage>
        <taxon>Bacteria</taxon>
        <taxon>Bacillati</taxon>
        <taxon>Bacillota</taxon>
        <taxon>Bacilli</taxon>
        <taxon>Bacillales</taxon>
        <taxon>Paenibacillaceae</taxon>
        <taxon>Paenibacillus</taxon>
    </lineage>
</organism>
<protein>
    <submittedName>
        <fullName evidence="1">Uncharacterized protein</fullName>
    </submittedName>
</protein>
<evidence type="ECO:0000313" key="1">
    <source>
        <dbReference type="EMBL" id="REK69355.1"/>
    </source>
</evidence>
<keyword evidence="2" id="KW-1185">Reference proteome</keyword>
<accession>A0A371P0D2</accession>
<evidence type="ECO:0000313" key="2">
    <source>
        <dbReference type="Proteomes" id="UP000261905"/>
    </source>
</evidence>
<proteinExistence type="predicted"/>
<dbReference type="AlphaFoldDB" id="A0A371P0D2"/>
<gene>
    <name evidence="1" type="ORF">DX130_24655</name>
</gene>
<dbReference type="EMBL" id="QUBQ01000008">
    <property type="protein sequence ID" value="REK69355.1"/>
    <property type="molecule type" value="Genomic_DNA"/>
</dbReference>
<reference evidence="1 2" key="1">
    <citation type="submission" date="2018-08" db="EMBL/GenBank/DDBJ databases">
        <title>Paenibacillus sp. M4BSY-1, whole genome shotgun sequence.</title>
        <authorList>
            <person name="Tuo L."/>
        </authorList>
    </citation>
    <scope>NUCLEOTIDE SEQUENCE [LARGE SCALE GENOMIC DNA]</scope>
    <source>
        <strain evidence="1 2">M4BSY-1</strain>
    </source>
</reference>